<feature type="chain" id="PRO_5045643346" evidence="2">
    <location>
        <begin position="19"/>
        <end position="353"/>
    </location>
</feature>
<dbReference type="PROSITE" id="PS51257">
    <property type="entry name" value="PROKAR_LIPOPROTEIN"/>
    <property type="match status" value="1"/>
</dbReference>
<dbReference type="EMBL" id="JAQNDO010000001">
    <property type="protein sequence ID" value="MDC0749606.1"/>
    <property type="molecule type" value="Genomic_DNA"/>
</dbReference>
<dbReference type="Pfam" id="PF08450">
    <property type="entry name" value="SGL"/>
    <property type="match status" value="1"/>
</dbReference>
<dbReference type="PANTHER" id="PTHR47572">
    <property type="entry name" value="LIPOPROTEIN-RELATED"/>
    <property type="match status" value="1"/>
</dbReference>
<dbReference type="InterPro" id="IPR011042">
    <property type="entry name" value="6-blade_b-propeller_TolB-like"/>
</dbReference>
<feature type="domain" description="SMP-30/Gluconolactonase/LRE-like region" evidence="3">
    <location>
        <begin position="98"/>
        <end position="338"/>
    </location>
</feature>
<dbReference type="PRINTS" id="PR01790">
    <property type="entry name" value="SMP30FAMILY"/>
</dbReference>
<keyword evidence="2" id="KW-0732">Signal</keyword>
<name>A0ABT5F904_9BACT</name>
<keyword evidence="1" id="KW-0378">Hydrolase</keyword>
<evidence type="ECO:0000256" key="2">
    <source>
        <dbReference type="SAM" id="SignalP"/>
    </source>
</evidence>
<comment type="caution">
    <text evidence="4">The sequence shown here is derived from an EMBL/GenBank/DDBJ whole genome shotgun (WGS) entry which is preliminary data.</text>
</comment>
<dbReference type="PANTHER" id="PTHR47572:SF4">
    <property type="entry name" value="LACTONASE DRP35"/>
    <property type="match status" value="1"/>
</dbReference>
<dbReference type="SUPFAM" id="SSF63829">
    <property type="entry name" value="Calcium-dependent phosphotriesterase"/>
    <property type="match status" value="1"/>
</dbReference>
<dbReference type="Proteomes" id="UP001221411">
    <property type="component" value="Unassembled WGS sequence"/>
</dbReference>
<reference evidence="4 5" key="1">
    <citation type="submission" date="2022-11" db="EMBL/GenBank/DDBJ databases">
        <title>Minimal conservation of predation-associated metabolite biosynthetic gene clusters underscores biosynthetic potential of Myxococcota including descriptions for ten novel species: Archangium lansinium sp. nov., Myxococcus landrumus sp. nov., Nannocystis bai.</title>
        <authorList>
            <person name="Ahearne A."/>
            <person name="Stevens C."/>
            <person name="Dowd S."/>
        </authorList>
    </citation>
    <scope>NUCLEOTIDE SEQUENCE [LARGE SCALE GENOMIC DNA]</scope>
    <source>
        <strain evidence="4 5">RJM3</strain>
    </source>
</reference>
<feature type="signal peptide" evidence="2">
    <location>
        <begin position="1"/>
        <end position="18"/>
    </location>
</feature>
<evidence type="ECO:0000256" key="1">
    <source>
        <dbReference type="ARBA" id="ARBA00022801"/>
    </source>
</evidence>
<sequence>MLKRALSLGLITTTFLLAACSDGGSNTSGSGAGGSGAAGGTGGTGGTGGMGGIGGTGGAGGTGGDGGMGGAGGGGGVVEVDPLVGIGTVEQVQGNFMFTEGPQWNPATKTLLFTDIPANRIYEHTPGGAIDVFREPSANTNGLALDQNGLLIACEHSGRRVSRTLANGTLASIADTYDGKKLNSPNDVIVHSNGTVYFTDPPYGLPDPGQSELGFFGVFRVTPGGEVTLVADDMQRPNGIALSPDEKTLYVADTATSELRAWPVNADGSLGAGSKLVNTSQGPDGMAVDEKGNLFVTTSAGVEVYSPAGKLYGAIGVPQQPANCAFGGEDKKTLYITARTGLYRVTLQGAGLY</sequence>
<dbReference type="RefSeq" id="WP_271929641.1">
    <property type="nucleotide sequence ID" value="NZ_JAQNDO010000001.1"/>
</dbReference>
<evidence type="ECO:0000259" key="3">
    <source>
        <dbReference type="Pfam" id="PF08450"/>
    </source>
</evidence>
<protein>
    <submittedName>
        <fullName evidence="4">SMP-30/gluconolactonase/LRE family protein</fullName>
    </submittedName>
</protein>
<organism evidence="4 5">
    <name type="scientific">Polyangium mundeleinium</name>
    <dbReference type="NCBI Taxonomy" id="2995306"/>
    <lineage>
        <taxon>Bacteria</taxon>
        <taxon>Pseudomonadati</taxon>
        <taxon>Myxococcota</taxon>
        <taxon>Polyangia</taxon>
        <taxon>Polyangiales</taxon>
        <taxon>Polyangiaceae</taxon>
        <taxon>Polyangium</taxon>
    </lineage>
</organism>
<dbReference type="InterPro" id="IPR005511">
    <property type="entry name" value="SMP-30"/>
</dbReference>
<dbReference type="InterPro" id="IPR013658">
    <property type="entry name" value="SGL"/>
</dbReference>
<dbReference type="Gene3D" id="2.120.10.30">
    <property type="entry name" value="TolB, C-terminal domain"/>
    <property type="match status" value="1"/>
</dbReference>
<dbReference type="InterPro" id="IPR051262">
    <property type="entry name" value="SMP-30/CGR1_Lactonase"/>
</dbReference>
<proteinExistence type="predicted"/>
<gene>
    <name evidence="4" type="ORF">POL67_50210</name>
</gene>
<accession>A0ABT5F904</accession>
<evidence type="ECO:0000313" key="4">
    <source>
        <dbReference type="EMBL" id="MDC0749606.1"/>
    </source>
</evidence>
<evidence type="ECO:0000313" key="5">
    <source>
        <dbReference type="Proteomes" id="UP001221411"/>
    </source>
</evidence>
<keyword evidence="5" id="KW-1185">Reference proteome</keyword>